<dbReference type="STRING" id="1760988.SAMN02949497_4360"/>
<dbReference type="SUPFAM" id="SSF111283">
    <property type="entry name" value="Putative modulator of DNA gyrase, PmbA/TldD"/>
    <property type="match status" value="1"/>
</dbReference>
<feature type="domain" description="Metalloprotease TldD/E C-terminal" evidence="6">
    <location>
        <begin position="244"/>
        <end position="485"/>
    </location>
</feature>
<keyword evidence="2 7" id="KW-0645">Protease</keyword>
<comment type="similarity">
    <text evidence="1">Belongs to the peptidase U62 family.</text>
</comment>
<dbReference type="InterPro" id="IPR036059">
    <property type="entry name" value="TldD/PmbA_sf"/>
</dbReference>
<dbReference type="InterPro" id="IPR035068">
    <property type="entry name" value="TldD/PmbA_N"/>
</dbReference>
<dbReference type="Gene3D" id="3.30.2290.10">
    <property type="entry name" value="PmbA/TldD superfamily"/>
    <property type="match status" value="1"/>
</dbReference>
<gene>
    <name evidence="7" type="ORF">SAMN02949497_4360</name>
</gene>
<accession>A0A1Y6D2Y1</accession>
<evidence type="ECO:0000256" key="2">
    <source>
        <dbReference type="ARBA" id="ARBA00022670"/>
    </source>
</evidence>
<evidence type="ECO:0000256" key="4">
    <source>
        <dbReference type="ARBA" id="ARBA00023049"/>
    </source>
</evidence>
<protein>
    <submittedName>
        <fullName evidence="7">Predicted Zn-dependent protease or its inactivated homolog</fullName>
    </submittedName>
</protein>
<evidence type="ECO:0000313" key="7">
    <source>
        <dbReference type="EMBL" id="SMF96946.1"/>
    </source>
</evidence>
<dbReference type="Proteomes" id="UP000192923">
    <property type="component" value="Unassembled WGS sequence"/>
</dbReference>
<organism evidence="7 8">
    <name type="scientific">Methylomagnum ishizawai</name>
    <dbReference type="NCBI Taxonomy" id="1760988"/>
    <lineage>
        <taxon>Bacteria</taxon>
        <taxon>Pseudomonadati</taxon>
        <taxon>Pseudomonadota</taxon>
        <taxon>Gammaproteobacteria</taxon>
        <taxon>Methylococcales</taxon>
        <taxon>Methylococcaceae</taxon>
        <taxon>Methylomagnum</taxon>
    </lineage>
</organism>
<evidence type="ECO:0000313" key="8">
    <source>
        <dbReference type="Proteomes" id="UP000192923"/>
    </source>
</evidence>
<dbReference type="InterPro" id="IPR051463">
    <property type="entry name" value="Peptidase_U62_metallo"/>
</dbReference>
<dbReference type="PANTHER" id="PTHR30624:SF10">
    <property type="entry name" value="CONSERVED PROTEIN"/>
    <property type="match status" value="1"/>
</dbReference>
<name>A0A1Y6D2Y1_9GAMM</name>
<evidence type="ECO:0000259" key="5">
    <source>
        <dbReference type="Pfam" id="PF01523"/>
    </source>
</evidence>
<dbReference type="GO" id="GO:0008237">
    <property type="term" value="F:metallopeptidase activity"/>
    <property type="evidence" value="ECO:0007669"/>
    <property type="project" value="UniProtKB-KW"/>
</dbReference>
<dbReference type="RefSeq" id="WP_085215786.1">
    <property type="nucleotide sequence ID" value="NZ_FXAM01000001.1"/>
</dbReference>
<keyword evidence="4" id="KW-0482">Metalloprotease</keyword>
<keyword evidence="8" id="KW-1185">Reference proteome</keyword>
<keyword evidence="3" id="KW-0378">Hydrolase</keyword>
<reference evidence="7 8" key="1">
    <citation type="submission" date="2016-12" db="EMBL/GenBank/DDBJ databases">
        <authorList>
            <person name="Song W.-J."/>
            <person name="Kurnit D.M."/>
        </authorList>
    </citation>
    <scope>NUCLEOTIDE SEQUENCE [LARGE SCALE GENOMIC DNA]</scope>
    <source>
        <strain evidence="7 8">175</strain>
    </source>
</reference>
<dbReference type="PANTHER" id="PTHR30624">
    <property type="entry name" value="UNCHARACTERIZED PROTEIN TLDD AND PMBA"/>
    <property type="match status" value="1"/>
</dbReference>
<dbReference type="AlphaFoldDB" id="A0A1Y6D2Y1"/>
<evidence type="ECO:0000259" key="6">
    <source>
        <dbReference type="Pfam" id="PF19289"/>
    </source>
</evidence>
<feature type="domain" description="Metalloprotease TldD/E N-terminal" evidence="5">
    <location>
        <begin position="32"/>
        <end position="94"/>
    </location>
</feature>
<dbReference type="InterPro" id="IPR045569">
    <property type="entry name" value="Metalloprtase-TldD/E_C"/>
</dbReference>
<dbReference type="Pfam" id="PF01523">
    <property type="entry name" value="PmbA_TldD_1st"/>
    <property type="match status" value="1"/>
</dbReference>
<sequence>MSTALALQAELPGFDPLAALGLIRAEADWIGLRYSQETSHRRTARNGRSEQNSVSIERGAMVEALVDGQIAYAGTSDLSATGIVRAARRAAALARASARHKLFGYSEAQRPPAQGRYHSPRRIDLAAADLAEFTARLIEATRRLQVSDRIVTATAEANLVETELRYVSSNGSDISQSFLMAGQNFVAIAQDGGATQQRSLNGPTARCWQAGAEAYDWDRLYDECERVGREALALLDAQDCPNETLDLILAPDQMLLQIHESVGHPLELDRILGDERNYAGWSFVKPEDFGQLRYGSALMNIVFDPGLAGQFAAYAYDDGGAPARREYLIQDGLLLRGLGGLESQARSGLPGVANFRSASWNRAPIDRMANINLEPGASSLEAMIASVERGIYMEANRSWSIDDYRNKFQFGCEYARLIEDGRLAQVVKNPNYRGISVPFWRSLTAVGNPEEFRAYGTPYCGKGEPNQIIRVGHASPPCLFANVEVFGGDA</sequence>
<dbReference type="GO" id="GO:0006508">
    <property type="term" value="P:proteolysis"/>
    <property type="evidence" value="ECO:0007669"/>
    <property type="project" value="UniProtKB-KW"/>
</dbReference>
<proteinExistence type="inferred from homology"/>
<evidence type="ECO:0000256" key="3">
    <source>
        <dbReference type="ARBA" id="ARBA00022801"/>
    </source>
</evidence>
<dbReference type="EMBL" id="FXAM01000001">
    <property type="protein sequence ID" value="SMF96946.1"/>
    <property type="molecule type" value="Genomic_DNA"/>
</dbReference>
<dbReference type="OrthoDB" id="9803213at2"/>
<dbReference type="InterPro" id="IPR002510">
    <property type="entry name" value="Metalloprtase-TldD/E_N"/>
</dbReference>
<dbReference type="Pfam" id="PF19289">
    <property type="entry name" value="PmbA_TldD_3rd"/>
    <property type="match status" value="1"/>
</dbReference>
<dbReference type="GO" id="GO:0005829">
    <property type="term" value="C:cytosol"/>
    <property type="evidence" value="ECO:0007669"/>
    <property type="project" value="TreeGrafter"/>
</dbReference>
<evidence type="ECO:0000256" key="1">
    <source>
        <dbReference type="ARBA" id="ARBA00005836"/>
    </source>
</evidence>